<reference evidence="8 9" key="1">
    <citation type="journal article" date="2009" name="Int. J. Syst. Evol. Microbiol.">
        <title>Paenibacillus contaminans sp. nov., isolated from a contaminated laboratory plate.</title>
        <authorList>
            <person name="Chou J.H."/>
            <person name="Lee J.H."/>
            <person name="Lin M.C."/>
            <person name="Chang P.S."/>
            <person name="Arun A.B."/>
            <person name="Young C.C."/>
            <person name="Chen W.M."/>
        </authorList>
    </citation>
    <scope>NUCLEOTIDE SEQUENCE [LARGE SCALE GENOMIC DNA]</scope>
    <source>
        <strain evidence="8 9">CKOBP-6</strain>
    </source>
</reference>
<keyword evidence="9" id="KW-1185">Reference proteome</keyword>
<dbReference type="GO" id="GO:0022857">
    <property type="term" value="F:transmembrane transporter activity"/>
    <property type="evidence" value="ECO:0007669"/>
    <property type="project" value="InterPro"/>
</dbReference>
<feature type="transmembrane region" description="Helical" evidence="6">
    <location>
        <begin position="84"/>
        <end position="104"/>
    </location>
</feature>
<feature type="transmembrane region" description="Helical" evidence="6">
    <location>
        <begin position="261"/>
        <end position="280"/>
    </location>
</feature>
<feature type="transmembrane region" description="Helical" evidence="6">
    <location>
        <begin position="50"/>
        <end position="72"/>
    </location>
</feature>
<accession>A0A329LUU3</accession>
<feature type="transmembrane region" description="Helical" evidence="6">
    <location>
        <begin position="354"/>
        <end position="376"/>
    </location>
</feature>
<evidence type="ECO:0000256" key="5">
    <source>
        <dbReference type="ARBA" id="ARBA00023136"/>
    </source>
</evidence>
<name>A0A329LUU3_9BACL</name>
<dbReference type="GO" id="GO:0005886">
    <property type="term" value="C:plasma membrane"/>
    <property type="evidence" value="ECO:0007669"/>
    <property type="project" value="UniProtKB-SubCell"/>
</dbReference>
<feature type="transmembrane region" description="Helical" evidence="6">
    <location>
        <begin position="110"/>
        <end position="131"/>
    </location>
</feature>
<evidence type="ECO:0000256" key="4">
    <source>
        <dbReference type="ARBA" id="ARBA00022989"/>
    </source>
</evidence>
<feature type="transmembrane region" description="Helical" evidence="6">
    <location>
        <begin position="388"/>
        <end position="411"/>
    </location>
</feature>
<dbReference type="InterPro" id="IPR036259">
    <property type="entry name" value="MFS_trans_sf"/>
</dbReference>
<evidence type="ECO:0000259" key="7">
    <source>
        <dbReference type="PROSITE" id="PS50850"/>
    </source>
</evidence>
<dbReference type="Gene3D" id="1.20.1250.20">
    <property type="entry name" value="MFS general substrate transporter like domains"/>
    <property type="match status" value="2"/>
</dbReference>
<comment type="subcellular location">
    <subcellularLocation>
        <location evidence="1">Cell membrane</location>
        <topology evidence="1">Multi-pass membrane protein</topology>
    </subcellularLocation>
</comment>
<feature type="transmembrane region" description="Helical" evidence="6">
    <location>
        <begin position="292"/>
        <end position="313"/>
    </location>
</feature>
<dbReference type="InterPro" id="IPR011701">
    <property type="entry name" value="MFS"/>
</dbReference>
<keyword evidence="2" id="KW-0813">Transport</keyword>
<keyword evidence="5 6" id="KW-0472">Membrane</keyword>
<dbReference type="EMBL" id="QMFB01000040">
    <property type="protein sequence ID" value="RAV10902.1"/>
    <property type="molecule type" value="Genomic_DNA"/>
</dbReference>
<feature type="transmembrane region" description="Helical" evidence="6">
    <location>
        <begin position="152"/>
        <end position="169"/>
    </location>
</feature>
<dbReference type="Proteomes" id="UP000250369">
    <property type="component" value="Unassembled WGS sequence"/>
</dbReference>
<feature type="transmembrane region" description="Helical" evidence="6">
    <location>
        <begin position="319"/>
        <end position="342"/>
    </location>
</feature>
<feature type="domain" description="Major facilitator superfamily (MFS) profile" evidence="7">
    <location>
        <begin position="179"/>
        <end position="427"/>
    </location>
</feature>
<feature type="transmembrane region" description="Helical" evidence="6">
    <location>
        <begin position="229"/>
        <end position="249"/>
    </location>
</feature>
<dbReference type="InterPro" id="IPR052528">
    <property type="entry name" value="Sugar_transport-like"/>
</dbReference>
<dbReference type="AlphaFoldDB" id="A0A329LUU3"/>
<evidence type="ECO:0000256" key="1">
    <source>
        <dbReference type="ARBA" id="ARBA00004651"/>
    </source>
</evidence>
<dbReference type="InterPro" id="IPR020846">
    <property type="entry name" value="MFS_dom"/>
</dbReference>
<feature type="transmembrane region" description="Helical" evidence="6">
    <location>
        <begin position="181"/>
        <end position="200"/>
    </location>
</feature>
<keyword evidence="3 6" id="KW-0812">Transmembrane</keyword>
<comment type="caution">
    <text evidence="8">The sequence shown here is derived from an EMBL/GenBank/DDBJ whole genome shotgun (WGS) entry which is preliminary data.</text>
</comment>
<organism evidence="8 9">
    <name type="scientific">Paenibacillus contaminans</name>
    <dbReference type="NCBI Taxonomy" id="450362"/>
    <lineage>
        <taxon>Bacteria</taxon>
        <taxon>Bacillati</taxon>
        <taxon>Bacillota</taxon>
        <taxon>Bacilli</taxon>
        <taxon>Bacillales</taxon>
        <taxon>Paenibacillaceae</taxon>
        <taxon>Paenibacillus</taxon>
    </lineage>
</organism>
<dbReference type="PROSITE" id="PS50850">
    <property type="entry name" value="MFS"/>
    <property type="match status" value="1"/>
</dbReference>
<evidence type="ECO:0000313" key="9">
    <source>
        <dbReference type="Proteomes" id="UP000250369"/>
    </source>
</evidence>
<sequence length="427" mass="47994">MITLPGQTNSLQRKSLKNAHYEAFISTVFANLLQGPYLTGYLLYLGATAGQIGLIMSIPLVMNAVVIASAYFMEKYPNRYRISLIGYSIHRFLLSACGLIPFVFPQEWWIPVFLIMYSILSFSGSFASVPFTTLFTDLVPTQVRAKYLGQRFTLTGIAASITILTAGWWLDRLNHTEGFAWLFIVGFLMAILNMIVIGRYPNLPYTPSENGLSLQHLLKPFRNSTFIKSVLFVSIWIMAQGSTISLFSYVMLDIMKVNYEWLGISNTLLAVISIVAFSIWGKLSIKWSAQKLLLWVFPLNAVSVMLWGLQAFIPVPFMLIIVYTFLGVSMAGFGLLVFNFVVSNAPKKDMPIYYAVYASLTGLFGFFGPLIGGLLFDYIKTWPLWYQEYGLLVCIGLLMLLASLTIAFRIFHVRRTPSAASDQHASM</sequence>
<dbReference type="PANTHER" id="PTHR23526">
    <property type="entry name" value="INTEGRAL MEMBRANE TRANSPORT PROTEIN-RELATED"/>
    <property type="match status" value="1"/>
</dbReference>
<feature type="transmembrane region" description="Helical" evidence="6">
    <location>
        <begin position="21"/>
        <end position="44"/>
    </location>
</feature>
<evidence type="ECO:0000256" key="2">
    <source>
        <dbReference type="ARBA" id="ARBA00022448"/>
    </source>
</evidence>
<dbReference type="SUPFAM" id="SSF103473">
    <property type="entry name" value="MFS general substrate transporter"/>
    <property type="match status" value="1"/>
</dbReference>
<keyword evidence="4 6" id="KW-1133">Transmembrane helix</keyword>
<protein>
    <recommendedName>
        <fullName evidence="7">Major facilitator superfamily (MFS) profile domain-containing protein</fullName>
    </recommendedName>
</protein>
<dbReference type="Pfam" id="PF07690">
    <property type="entry name" value="MFS_1"/>
    <property type="match status" value="1"/>
</dbReference>
<evidence type="ECO:0000313" key="8">
    <source>
        <dbReference type="EMBL" id="RAV10902.1"/>
    </source>
</evidence>
<gene>
    <name evidence="8" type="ORF">DQG23_36925</name>
</gene>
<proteinExistence type="predicted"/>
<dbReference type="PANTHER" id="PTHR23526:SF2">
    <property type="entry name" value="MAJOR FACILITATOR SUPERFAMILY (MFS) PROFILE DOMAIN-CONTAINING PROTEIN"/>
    <property type="match status" value="1"/>
</dbReference>
<evidence type="ECO:0000256" key="6">
    <source>
        <dbReference type="SAM" id="Phobius"/>
    </source>
</evidence>
<evidence type="ECO:0000256" key="3">
    <source>
        <dbReference type="ARBA" id="ARBA00022692"/>
    </source>
</evidence>